<comment type="caution">
    <text evidence="5">The sequence shown here is derived from an EMBL/GenBank/DDBJ whole genome shotgun (WGS) entry which is preliminary data.</text>
</comment>
<dbReference type="Gene3D" id="3.20.200.10">
    <property type="entry name" value="MHCK/EF2 kinase"/>
    <property type="match status" value="1"/>
</dbReference>
<evidence type="ECO:0000313" key="5">
    <source>
        <dbReference type="EMBL" id="PXF49561.1"/>
    </source>
</evidence>
<evidence type="ECO:0000256" key="3">
    <source>
        <dbReference type="ARBA" id="ARBA00022777"/>
    </source>
</evidence>
<dbReference type="PROSITE" id="PS51158">
    <property type="entry name" value="ALPHA_KINASE"/>
    <property type="match status" value="1"/>
</dbReference>
<dbReference type="Proteomes" id="UP000247409">
    <property type="component" value="Unassembled WGS sequence"/>
</dbReference>
<dbReference type="GO" id="GO:0004674">
    <property type="term" value="F:protein serine/threonine kinase activity"/>
    <property type="evidence" value="ECO:0007669"/>
    <property type="project" value="UniProtKB-KW"/>
</dbReference>
<evidence type="ECO:0000313" key="6">
    <source>
        <dbReference type="Proteomes" id="UP000247409"/>
    </source>
</evidence>
<sequence>MHDDVHHGSSMNMVKAYIGYHEDKVAIKWYRGSFDRGEEYCKKVVREAKESARVVRAFMNEVDTRGWTVRVAIPRITEVYSEGHDAERTVLVEPYLSHFESFYETADDIAYGSNRAYHRVIHALLHFSIWHTRGRGILADLKGSVDREMKEIILSAPSVIHHAEREHRHSGTGIFSFLSEHVCSRMCKETIRYRSHLRFSDDTSLW</sequence>
<dbReference type="SUPFAM" id="SSF56112">
    <property type="entry name" value="Protein kinase-like (PK-like)"/>
    <property type="match status" value="1"/>
</dbReference>
<evidence type="ECO:0000256" key="2">
    <source>
        <dbReference type="ARBA" id="ARBA00022679"/>
    </source>
</evidence>
<proteinExistence type="predicted"/>
<keyword evidence="2" id="KW-0808">Transferase</keyword>
<dbReference type="Pfam" id="PF02816">
    <property type="entry name" value="Alpha_kinase"/>
    <property type="match status" value="1"/>
</dbReference>
<dbReference type="AlphaFoldDB" id="A0A2V3J557"/>
<organism evidence="5 6">
    <name type="scientific">Gracilariopsis chorda</name>
    <dbReference type="NCBI Taxonomy" id="448386"/>
    <lineage>
        <taxon>Eukaryota</taxon>
        <taxon>Rhodophyta</taxon>
        <taxon>Florideophyceae</taxon>
        <taxon>Rhodymeniophycidae</taxon>
        <taxon>Gracilariales</taxon>
        <taxon>Gracilariaceae</taxon>
        <taxon>Gracilariopsis</taxon>
    </lineage>
</organism>
<reference evidence="5 6" key="1">
    <citation type="journal article" date="2018" name="Mol. Biol. Evol.">
        <title>Analysis of the draft genome of the red seaweed Gracilariopsis chorda provides insights into genome size evolution in Rhodophyta.</title>
        <authorList>
            <person name="Lee J."/>
            <person name="Yang E.C."/>
            <person name="Graf L."/>
            <person name="Yang J.H."/>
            <person name="Qiu H."/>
            <person name="Zel Zion U."/>
            <person name="Chan C.X."/>
            <person name="Stephens T.G."/>
            <person name="Weber A.P.M."/>
            <person name="Boo G.H."/>
            <person name="Boo S.M."/>
            <person name="Kim K.M."/>
            <person name="Shin Y."/>
            <person name="Jung M."/>
            <person name="Lee S.J."/>
            <person name="Yim H.S."/>
            <person name="Lee J.H."/>
            <person name="Bhattacharya D."/>
            <person name="Yoon H.S."/>
        </authorList>
    </citation>
    <scope>NUCLEOTIDE SEQUENCE [LARGE SCALE GENOMIC DNA]</scope>
    <source>
        <strain evidence="5 6">SKKU-2015</strain>
        <tissue evidence="5">Whole body</tissue>
    </source>
</reference>
<protein>
    <recommendedName>
        <fullName evidence="4">Alpha-type protein kinase domain-containing protein</fullName>
    </recommendedName>
</protein>
<keyword evidence="6" id="KW-1185">Reference proteome</keyword>
<keyword evidence="3" id="KW-0418">Kinase</keyword>
<dbReference type="InterPro" id="IPR004166">
    <property type="entry name" value="a-kinase_dom"/>
</dbReference>
<dbReference type="InterPro" id="IPR011009">
    <property type="entry name" value="Kinase-like_dom_sf"/>
</dbReference>
<evidence type="ECO:0000259" key="4">
    <source>
        <dbReference type="PROSITE" id="PS51158"/>
    </source>
</evidence>
<evidence type="ECO:0000256" key="1">
    <source>
        <dbReference type="ARBA" id="ARBA00022527"/>
    </source>
</evidence>
<keyword evidence="1" id="KW-0723">Serine/threonine-protein kinase</keyword>
<accession>A0A2V3J557</accession>
<gene>
    <name evidence="5" type="ORF">BWQ96_00631</name>
</gene>
<name>A0A2V3J557_9FLOR</name>
<dbReference type="GO" id="GO:0005524">
    <property type="term" value="F:ATP binding"/>
    <property type="evidence" value="ECO:0007669"/>
    <property type="project" value="InterPro"/>
</dbReference>
<feature type="domain" description="Alpha-type protein kinase" evidence="4">
    <location>
        <begin position="1"/>
        <end position="196"/>
    </location>
</feature>
<dbReference type="EMBL" id="NBIV01000004">
    <property type="protein sequence ID" value="PXF49561.1"/>
    <property type="molecule type" value="Genomic_DNA"/>
</dbReference>